<gene>
    <name evidence="1" type="ORF">AAF454_12415</name>
</gene>
<dbReference type="Pfam" id="PF14005">
    <property type="entry name" value="YpjP"/>
    <property type="match status" value="1"/>
</dbReference>
<dbReference type="InterPro" id="IPR025616">
    <property type="entry name" value="YpjP"/>
</dbReference>
<proteinExistence type="predicted"/>
<keyword evidence="2" id="KW-1185">Reference proteome</keyword>
<accession>A0ABU9LMJ5</accession>
<name>A0ABU9LMJ5_9BACL</name>
<dbReference type="RefSeq" id="WP_068454093.1">
    <property type="nucleotide sequence ID" value="NZ_CP147847.1"/>
</dbReference>
<evidence type="ECO:0000313" key="1">
    <source>
        <dbReference type="EMBL" id="MEL5989208.1"/>
    </source>
</evidence>
<sequence length="191" mass="21982">MKKWIQKFLVSAVAVVTLGVITPSHTIWNNILSDEQASAKSQNIGEDTQHSTYIESTFEEPTQPEVDLIVEAKEQAYQKFGSRIGPKIQEDFDTHIFPKIQEAIDQTVTNAEVQQLAITENPSGNYAEKMFNIYDEQTGKDLIRFHVRTENRPGEGYYYNFHYHTAEDQFATHHNLGDVYWSKNTPPKWLS</sequence>
<comment type="caution">
    <text evidence="1">The sequence shown here is derived from an EMBL/GenBank/DDBJ whole genome shotgun (WGS) entry which is preliminary data.</text>
</comment>
<organism evidence="1 2">
    <name type="scientific">Kurthia gibsonii</name>
    <dbReference type="NCBI Taxonomy" id="33946"/>
    <lineage>
        <taxon>Bacteria</taxon>
        <taxon>Bacillati</taxon>
        <taxon>Bacillota</taxon>
        <taxon>Bacilli</taxon>
        <taxon>Bacillales</taxon>
        <taxon>Caryophanaceae</taxon>
        <taxon>Kurthia</taxon>
    </lineage>
</organism>
<reference evidence="1 2" key="1">
    <citation type="submission" date="2024-04" db="EMBL/GenBank/DDBJ databases">
        <authorList>
            <person name="Wu Y.S."/>
            <person name="Zhang L."/>
        </authorList>
    </citation>
    <scope>NUCLEOTIDE SEQUENCE [LARGE SCALE GENOMIC DNA]</scope>
    <source>
        <strain evidence="1 2">KG-01</strain>
    </source>
</reference>
<protein>
    <submittedName>
        <fullName evidence="1">YpjP family protein</fullName>
    </submittedName>
</protein>
<evidence type="ECO:0000313" key="2">
    <source>
        <dbReference type="Proteomes" id="UP001398420"/>
    </source>
</evidence>
<dbReference type="EMBL" id="JBCEWA010000009">
    <property type="protein sequence ID" value="MEL5989208.1"/>
    <property type="molecule type" value="Genomic_DNA"/>
</dbReference>
<dbReference type="Proteomes" id="UP001398420">
    <property type="component" value="Unassembled WGS sequence"/>
</dbReference>